<accession>A0A382NJT4</accession>
<sequence>MSDSPNILLILTDQQRFDSLAANGNTIC</sequence>
<dbReference type="AlphaFoldDB" id="A0A382NJT4"/>
<dbReference type="Gene3D" id="3.40.720.10">
    <property type="entry name" value="Alkaline Phosphatase, subunit A"/>
    <property type="match status" value="1"/>
</dbReference>
<gene>
    <name evidence="1" type="ORF">METZ01_LOCUS314313</name>
</gene>
<evidence type="ECO:0000313" key="1">
    <source>
        <dbReference type="EMBL" id="SVC61459.1"/>
    </source>
</evidence>
<name>A0A382NJT4_9ZZZZ</name>
<proteinExistence type="predicted"/>
<dbReference type="InterPro" id="IPR017850">
    <property type="entry name" value="Alkaline_phosphatase_core_sf"/>
</dbReference>
<organism evidence="1">
    <name type="scientific">marine metagenome</name>
    <dbReference type="NCBI Taxonomy" id="408172"/>
    <lineage>
        <taxon>unclassified sequences</taxon>
        <taxon>metagenomes</taxon>
        <taxon>ecological metagenomes</taxon>
    </lineage>
</organism>
<dbReference type="SUPFAM" id="SSF53649">
    <property type="entry name" value="Alkaline phosphatase-like"/>
    <property type="match status" value="1"/>
</dbReference>
<reference evidence="1" key="1">
    <citation type="submission" date="2018-05" db="EMBL/GenBank/DDBJ databases">
        <authorList>
            <person name="Lanie J.A."/>
            <person name="Ng W.-L."/>
            <person name="Kazmierczak K.M."/>
            <person name="Andrzejewski T.M."/>
            <person name="Davidsen T.M."/>
            <person name="Wayne K.J."/>
            <person name="Tettelin H."/>
            <person name="Glass J.I."/>
            <person name="Rusch D."/>
            <person name="Podicherti R."/>
            <person name="Tsui H.-C.T."/>
            <person name="Winkler M.E."/>
        </authorList>
    </citation>
    <scope>NUCLEOTIDE SEQUENCE</scope>
</reference>
<evidence type="ECO:0008006" key="2">
    <source>
        <dbReference type="Google" id="ProtNLM"/>
    </source>
</evidence>
<dbReference type="EMBL" id="UINC01100984">
    <property type="protein sequence ID" value="SVC61459.1"/>
    <property type="molecule type" value="Genomic_DNA"/>
</dbReference>
<feature type="non-terminal residue" evidence="1">
    <location>
        <position position="28"/>
    </location>
</feature>
<protein>
    <recommendedName>
        <fullName evidence="2">Sulfatase N-terminal domain-containing protein</fullName>
    </recommendedName>
</protein>